<dbReference type="PANTHER" id="PTHR21483">
    <property type="entry name" value="RNA POLYMERASE II-ASSOCIATED PROTEIN 1"/>
    <property type="match status" value="1"/>
</dbReference>
<dbReference type="PANTHER" id="PTHR21483:SF18">
    <property type="entry name" value="RNA POLYMERASE II-ASSOCIATED PROTEIN 1"/>
    <property type="match status" value="1"/>
</dbReference>
<name>A0A8J8P396_HALGN</name>
<feature type="region of interest" description="Disordered" evidence="1">
    <location>
        <begin position="41"/>
        <end position="121"/>
    </location>
</feature>
<dbReference type="GO" id="GO:0006366">
    <property type="term" value="P:transcription by RNA polymerase II"/>
    <property type="evidence" value="ECO:0007669"/>
    <property type="project" value="InterPro"/>
</dbReference>
<dbReference type="InterPro" id="IPR013930">
    <property type="entry name" value="RPAP1_N"/>
</dbReference>
<organism evidence="3 4">
    <name type="scientific">Halteria grandinella</name>
    <dbReference type="NCBI Taxonomy" id="5974"/>
    <lineage>
        <taxon>Eukaryota</taxon>
        <taxon>Sar</taxon>
        <taxon>Alveolata</taxon>
        <taxon>Ciliophora</taxon>
        <taxon>Intramacronucleata</taxon>
        <taxon>Spirotrichea</taxon>
        <taxon>Stichotrichia</taxon>
        <taxon>Sporadotrichida</taxon>
        <taxon>Halteriidae</taxon>
        <taxon>Halteria</taxon>
    </lineage>
</organism>
<reference evidence="3" key="1">
    <citation type="submission" date="2019-06" db="EMBL/GenBank/DDBJ databases">
        <authorList>
            <person name="Zheng W."/>
        </authorList>
    </citation>
    <scope>NUCLEOTIDE SEQUENCE</scope>
    <source>
        <strain evidence="3">QDHG01</strain>
    </source>
</reference>
<dbReference type="OrthoDB" id="348201at2759"/>
<comment type="caution">
    <text evidence="3">The sequence shown here is derived from an EMBL/GenBank/DDBJ whole genome shotgun (WGS) entry which is preliminary data.</text>
</comment>
<dbReference type="AlphaFoldDB" id="A0A8J8P396"/>
<dbReference type="Proteomes" id="UP000785679">
    <property type="component" value="Unassembled WGS sequence"/>
</dbReference>
<evidence type="ECO:0000256" key="1">
    <source>
        <dbReference type="SAM" id="MobiDB-lite"/>
    </source>
</evidence>
<feature type="compositionally biased region" description="Polar residues" evidence="1">
    <location>
        <begin position="83"/>
        <end position="93"/>
    </location>
</feature>
<gene>
    <name evidence="3" type="ORF">FGO68_gene14309</name>
</gene>
<dbReference type="EMBL" id="RRYP01001978">
    <property type="protein sequence ID" value="TNV85260.1"/>
    <property type="molecule type" value="Genomic_DNA"/>
</dbReference>
<sequence length="1110" mass="127406">MENRDFQGGHPLKKLRQQTVEEFEEEYYKVGKPCVTLITKKDKQTVPQPEEPQQRVHFEPIISPIMERTITDSTDERKEKVQIFQQEQQNSAPSEPKKKQSLFSQRLQSKKAAAPESSQQVQQSFPEVFKVEFSEQRVTEIQSSSLSYHQKLGALTSQSGDNLEEIHRENLGKLKSMSKEEVRQELEQLQQAFSPKLLEKLKKLGAQKLPNTQGAGALEAKEQLKERIVSTVKESNKPIQMSEVGKAVGDAAKVQAEQTVFVRNLRFNIEGDHLQAGTTSTISDEAVQTDINYQEDENFDILDVKLYSVKELENLLGSTDIRQRQYALRLLSQGLIRNMTITDQELFKIIFNKGITKVTERLLQLTQTQQRVDVSLSLIEVYESIFERLFSKVMKLREDSFTINGDALWKTNLRPHNIQLKSLILDGDQPSQYFVRDGGLMSELFKNDGANLDALLKKVKALIEVFLYGDDKLLRIQTTLRALNLLKYLSDFSKPVSHEVSEIVLSKLGTQLLKLSLSLHQPQLVSSFLSLLSSTMLYSKESALLLKQDYLSSIDLQGFVIQCTLQNLTESDPHTDQMTKSYFQCLTILNAYECPINLQASVIGQEFITMFVEVAKYCVDHQGVIPAMINLIMTLNTQDDGTRTQLMGPILKILLERDFFKIIDGKEQGSPELYFKISQMKMVLTGEIIGNPMDLLSKIQAGGEQYEWSYRTLIRIHSQDSLDKAKDLAEKALYEDQPVQVEDKMIHLAMLSHVKDYFASLLFTKEVKKATLRPYIPLILKLISKSDELVLMTIFSKFVFKGSDDLKILAQFYLGYCMTDSQTYEVSQPNFTGVRNMTRHLQSVIHQANTHTGGEIFIPLMDDWFFKPLLYIKKLDETNLQSLASNIFKFLNSIFIKDPLFAEDLTRLSKAEVVLLIAYLLTDEDLNFNRFVQTSMILFIQHHFFPLSNNLFRPQPFNIHACQSDYLLSKYRHMFFPDSLSSRLSLFLNQHSSDECPILLYVLMLCLQTRERPGGEQGRSAEFRKGLLSEIQEAYVCMMRVEGDHVKHPIDDNGLRMLYSIDLKDPLECMFYTTFFSKLERTVMESPPDVQAKLRKTNLFRLIAINFQSD</sequence>
<feature type="domain" description="RPAP1 N-terminal" evidence="2">
    <location>
        <begin position="164"/>
        <end position="206"/>
    </location>
</feature>
<proteinExistence type="predicted"/>
<protein>
    <recommendedName>
        <fullName evidence="2">RPAP1 N-terminal domain-containing protein</fullName>
    </recommendedName>
</protein>
<accession>A0A8J8P396</accession>
<evidence type="ECO:0000259" key="2">
    <source>
        <dbReference type="Pfam" id="PF08621"/>
    </source>
</evidence>
<dbReference type="Pfam" id="PF08621">
    <property type="entry name" value="RPAP1_N"/>
    <property type="match status" value="1"/>
</dbReference>
<dbReference type="InterPro" id="IPR039913">
    <property type="entry name" value="RPAP1/Rba50"/>
</dbReference>
<evidence type="ECO:0000313" key="3">
    <source>
        <dbReference type="EMBL" id="TNV85260.1"/>
    </source>
</evidence>
<evidence type="ECO:0000313" key="4">
    <source>
        <dbReference type="Proteomes" id="UP000785679"/>
    </source>
</evidence>
<keyword evidence="4" id="KW-1185">Reference proteome</keyword>